<name>A0A2T5M806_9EURO</name>
<evidence type="ECO:0000313" key="2">
    <source>
        <dbReference type="Proteomes" id="UP000244073"/>
    </source>
</evidence>
<organism evidence="1 2">
    <name type="scientific">Aspergillus ochraceoroseus IBT 24754</name>
    <dbReference type="NCBI Taxonomy" id="1392256"/>
    <lineage>
        <taxon>Eukaryota</taxon>
        <taxon>Fungi</taxon>
        <taxon>Dikarya</taxon>
        <taxon>Ascomycota</taxon>
        <taxon>Pezizomycotina</taxon>
        <taxon>Eurotiomycetes</taxon>
        <taxon>Eurotiomycetidae</taxon>
        <taxon>Eurotiales</taxon>
        <taxon>Aspergillaceae</taxon>
        <taxon>Aspergillus</taxon>
        <taxon>Aspergillus subgen. Nidulantes</taxon>
    </lineage>
</organism>
<sequence>MPLPGDEDDKYYPRGFNIEDLGPKYSAGKEPQPEIRAAGTVHSVQPLGYYSPICSFSDLPNQLYEAF</sequence>
<dbReference type="RefSeq" id="XP_040756038.1">
    <property type="nucleotide sequence ID" value="XM_040896346.1"/>
</dbReference>
<proteinExistence type="predicted"/>
<dbReference type="EMBL" id="MSFN02000001">
    <property type="protein sequence ID" value="PTU24646.1"/>
    <property type="molecule type" value="Genomic_DNA"/>
</dbReference>
<accession>A0A2T5M806</accession>
<evidence type="ECO:0000313" key="1">
    <source>
        <dbReference type="EMBL" id="PTU24646.1"/>
    </source>
</evidence>
<comment type="caution">
    <text evidence="1">The sequence shown here is derived from an EMBL/GenBank/DDBJ whole genome shotgun (WGS) entry which is preliminary data.</text>
</comment>
<dbReference type="GeneID" id="63813228"/>
<dbReference type="OrthoDB" id="545169at2759"/>
<reference evidence="1 2" key="1">
    <citation type="journal article" date="2018" name="Proc. Natl. Acad. Sci. U.S.A.">
        <title>Linking secondary metabolites to gene clusters through genome sequencing of six diverse Aspergillus species.</title>
        <authorList>
            <person name="Kaerboelling I."/>
            <person name="Vesth T.C."/>
            <person name="Frisvad J.C."/>
            <person name="Nybo J.L."/>
            <person name="Theobald S."/>
            <person name="Kuo A."/>
            <person name="Bowyer P."/>
            <person name="Matsuda Y."/>
            <person name="Mondo S."/>
            <person name="Lyhne E.K."/>
            <person name="Kogle M.E."/>
            <person name="Clum A."/>
            <person name="Lipzen A."/>
            <person name="Salamov A."/>
            <person name="Ngan C.Y."/>
            <person name="Daum C."/>
            <person name="Chiniquy J."/>
            <person name="Barry K."/>
            <person name="LaButti K."/>
            <person name="Haridas S."/>
            <person name="Simmons B.A."/>
            <person name="Magnuson J.K."/>
            <person name="Mortensen U.H."/>
            <person name="Larsen T.O."/>
            <person name="Grigoriev I.V."/>
            <person name="Baker S.E."/>
            <person name="Andersen M.R."/>
        </authorList>
    </citation>
    <scope>NUCLEOTIDE SEQUENCE [LARGE SCALE GENOMIC DNA]</scope>
    <source>
        <strain evidence="1 2">IBT 24754</strain>
    </source>
</reference>
<dbReference type="AlphaFoldDB" id="A0A2T5M806"/>
<protein>
    <submittedName>
        <fullName evidence="1">Uncharacterized protein</fullName>
    </submittedName>
</protein>
<dbReference type="Proteomes" id="UP000244073">
    <property type="component" value="Unassembled WGS sequence"/>
</dbReference>
<dbReference type="VEuPathDB" id="FungiDB:P175DRAFT_0497751"/>
<gene>
    <name evidence="1" type="ORF">P175DRAFT_0497751</name>
</gene>